<organism evidence="10 11">
    <name type="scientific">Candidatus Vogelbacteria bacterium CG10_big_fil_rev_8_21_14_0_10_51_16</name>
    <dbReference type="NCBI Taxonomy" id="1975045"/>
    <lineage>
        <taxon>Bacteria</taxon>
        <taxon>Candidatus Vogeliibacteriota</taxon>
    </lineage>
</organism>
<evidence type="ECO:0000256" key="3">
    <source>
        <dbReference type="ARBA" id="ARBA00022475"/>
    </source>
</evidence>
<evidence type="ECO:0000259" key="9">
    <source>
        <dbReference type="Pfam" id="PF00482"/>
    </source>
</evidence>
<dbReference type="AlphaFoldDB" id="A0A2H0RFB4"/>
<reference evidence="10 11" key="1">
    <citation type="submission" date="2017-09" db="EMBL/GenBank/DDBJ databases">
        <title>Depth-based differentiation of microbial function through sediment-hosted aquifers and enrichment of novel symbionts in the deep terrestrial subsurface.</title>
        <authorList>
            <person name="Probst A.J."/>
            <person name="Ladd B."/>
            <person name="Jarett J.K."/>
            <person name="Geller-Mcgrath D.E."/>
            <person name="Sieber C.M."/>
            <person name="Emerson J.B."/>
            <person name="Anantharaman K."/>
            <person name="Thomas B.C."/>
            <person name="Malmstrom R."/>
            <person name="Stieglmeier M."/>
            <person name="Klingl A."/>
            <person name="Woyke T."/>
            <person name="Ryan C.M."/>
            <person name="Banfield J.F."/>
        </authorList>
    </citation>
    <scope>NUCLEOTIDE SEQUENCE [LARGE SCALE GENOMIC DNA]</scope>
    <source>
        <strain evidence="10">CG10_big_fil_rev_8_21_14_0_10_51_16</strain>
    </source>
</reference>
<dbReference type="FunFam" id="1.20.81.30:FF:000001">
    <property type="entry name" value="Type II secretion system protein F"/>
    <property type="match status" value="2"/>
</dbReference>
<feature type="domain" description="Type II secretion system protein GspF" evidence="9">
    <location>
        <begin position="275"/>
        <end position="397"/>
    </location>
</feature>
<evidence type="ECO:0000256" key="1">
    <source>
        <dbReference type="ARBA" id="ARBA00004429"/>
    </source>
</evidence>
<dbReference type="EMBL" id="PCYI01000006">
    <property type="protein sequence ID" value="PIR45120.1"/>
    <property type="molecule type" value="Genomic_DNA"/>
</dbReference>
<comment type="similarity">
    <text evidence="2">Belongs to the GSP F family.</text>
</comment>
<evidence type="ECO:0000256" key="8">
    <source>
        <dbReference type="SAM" id="Phobius"/>
    </source>
</evidence>
<dbReference type="GO" id="GO:0005886">
    <property type="term" value="C:plasma membrane"/>
    <property type="evidence" value="ECO:0007669"/>
    <property type="project" value="UniProtKB-SubCell"/>
</dbReference>
<keyword evidence="7 8" id="KW-0472">Membrane</keyword>
<comment type="subcellular location">
    <subcellularLocation>
        <location evidence="1">Cell inner membrane</location>
        <topology evidence="1">Multi-pass membrane protein</topology>
    </subcellularLocation>
</comment>
<feature type="domain" description="Type II secretion system protein GspF" evidence="9">
    <location>
        <begin position="71"/>
        <end position="194"/>
    </location>
</feature>
<feature type="transmembrane region" description="Helical" evidence="8">
    <location>
        <begin position="378"/>
        <end position="399"/>
    </location>
</feature>
<dbReference type="InterPro" id="IPR003004">
    <property type="entry name" value="GspF/PilC"/>
</dbReference>
<keyword evidence="6 8" id="KW-1133">Transmembrane helix</keyword>
<dbReference type="Pfam" id="PF00482">
    <property type="entry name" value="T2SSF"/>
    <property type="match status" value="2"/>
</dbReference>
<dbReference type="InterPro" id="IPR018076">
    <property type="entry name" value="T2SS_GspF_dom"/>
</dbReference>
<dbReference type="Proteomes" id="UP000228767">
    <property type="component" value="Unassembled WGS sequence"/>
</dbReference>
<evidence type="ECO:0000313" key="10">
    <source>
        <dbReference type="EMBL" id="PIR45120.1"/>
    </source>
</evidence>
<protein>
    <recommendedName>
        <fullName evidence="9">Type II secretion system protein GspF domain-containing protein</fullName>
    </recommendedName>
</protein>
<keyword evidence="5 8" id="KW-0812">Transmembrane</keyword>
<keyword evidence="4" id="KW-0997">Cell inner membrane</keyword>
<dbReference type="PRINTS" id="PR00812">
    <property type="entry name" value="BCTERIALGSPF"/>
</dbReference>
<dbReference type="PANTHER" id="PTHR30012:SF0">
    <property type="entry name" value="TYPE II SECRETION SYSTEM PROTEIN F-RELATED"/>
    <property type="match status" value="1"/>
</dbReference>
<evidence type="ECO:0000256" key="2">
    <source>
        <dbReference type="ARBA" id="ARBA00005745"/>
    </source>
</evidence>
<evidence type="ECO:0000256" key="5">
    <source>
        <dbReference type="ARBA" id="ARBA00022692"/>
    </source>
</evidence>
<evidence type="ECO:0000313" key="11">
    <source>
        <dbReference type="Proteomes" id="UP000228767"/>
    </source>
</evidence>
<feature type="transmembrane region" description="Helical" evidence="8">
    <location>
        <begin position="213"/>
        <end position="242"/>
    </location>
</feature>
<dbReference type="InterPro" id="IPR042094">
    <property type="entry name" value="T2SS_GspF_sf"/>
</dbReference>
<sequence length="403" mass="43790">MLFFYKAVSAGGATLTGEREASDKFALAHQLREEGLTVFFAQARNAGTTRHSFAYWNERVVRITLRDKITFAQNLAAMLDAGLALSRALSVILKQTKNKRFKRIIASVAEGVDGGMSFHEALARHVDVFPPVFVAMVEAGEQSGKLPGALTLVSDQLMKAYTLQKKIKGAMIYPAVILVIMAIIGVLMLIYVVPTLTKTFSQLGTKLPASTEFILATSSFFANNLLLIVIGLIVLITLFIFWARTGSGRRALHLIFIRMPVVGSLVREANTATTARTLSSLISSGVDMVAALDITARVVQNAHFQAVIREAGAVVQKGTPLASVFQARERIFPILMGEMVEVGEETGKLAEMMLKVALFYEEEVSQATKDLSTIIEPVLMVLIGGAVGFFAIAMIQPIYSISL</sequence>
<dbReference type="PANTHER" id="PTHR30012">
    <property type="entry name" value="GENERAL SECRETION PATHWAY PROTEIN"/>
    <property type="match status" value="1"/>
</dbReference>
<proteinExistence type="inferred from homology"/>
<keyword evidence="3" id="KW-1003">Cell membrane</keyword>
<comment type="caution">
    <text evidence="10">The sequence shown here is derived from an EMBL/GenBank/DDBJ whole genome shotgun (WGS) entry which is preliminary data.</text>
</comment>
<evidence type="ECO:0000256" key="6">
    <source>
        <dbReference type="ARBA" id="ARBA00022989"/>
    </source>
</evidence>
<accession>A0A2H0RFB4</accession>
<name>A0A2H0RFB4_9BACT</name>
<feature type="transmembrane region" description="Helical" evidence="8">
    <location>
        <begin position="171"/>
        <end position="193"/>
    </location>
</feature>
<evidence type="ECO:0000256" key="7">
    <source>
        <dbReference type="ARBA" id="ARBA00023136"/>
    </source>
</evidence>
<gene>
    <name evidence="10" type="ORF">COV10_01180</name>
</gene>
<dbReference type="Gene3D" id="1.20.81.30">
    <property type="entry name" value="Type II secretion system (T2SS), domain F"/>
    <property type="match status" value="2"/>
</dbReference>
<evidence type="ECO:0000256" key="4">
    <source>
        <dbReference type="ARBA" id="ARBA00022519"/>
    </source>
</evidence>